<evidence type="ECO:0000259" key="5">
    <source>
        <dbReference type="Pfam" id="PF01568"/>
    </source>
</evidence>
<gene>
    <name evidence="6" type="ORF">METZ01_LOCUS462281</name>
</gene>
<evidence type="ECO:0000313" key="6">
    <source>
        <dbReference type="EMBL" id="SVE09427.1"/>
    </source>
</evidence>
<dbReference type="EMBL" id="UINC01193692">
    <property type="protein sequence ID" value="SVE09427.1"/>
    <property type="molecule type" value="Genomic_DNA"/>
</dbReference>
<evidence type="ECO:0000256" key="4">
    <source>
        <dbReference type="ARBA" id="ARBA00023002"/>
    </source>
</evidence>
<dbReference type="InterPro" id="IPR050612">
    <property type="entry name" value="Prok_Mopterin_Oxidored"/>
</dbReference>
<reference evidence="6" key="1">
    <citation type="submission" date="2018-05" db="EMBL/GenBank/DDBJ databases">
        <authorList>
            <person name="Lanie J.A."/>
            <person name="Ng W.-L."/>
            <person name="Kazmierczak K.M."/>
            <person name="Andrzejewski T.M."/>
            <person name="Davidsen T.M."/>
            <person name="Wayne K.J."/>
            <person name="Tettelin H."/>
            <person name="Glass J.I."/>
            <person name="Rusch D."/>
            <person name="Podicherti R."/>
            <person name="Tsui H.-C.T."/>
            <person name="Winkler M.E."/>
        </authorList>
    </citation>
    <scope>NUCLEOTIDE SEQUENCE</scope>
</reference>
<dbReference type="SUPFAM" id="SSF53706">
    <property type="entry name" value="Formate dehydrogenase/DMSO reductase, domains 1-3"/>
    <property type="match status" value="1"/>
</dbReference>
<keyword evidence="1" id="KW-0479">Metal-binding</keyword>
<name>A0A383ANN6_9ZZZZ</name>
<protein>
    <recommendedName>
        <fullName evidence="5">Molybdopterin dinucleotide-binding domain-containing protein</fullName>
    </recommendedName>
</protein>
<dbReference type="AlphaFoldDB" id="A0A383ANN6"/>
<dbReference type="PANTHER" id="PTHR43742:SF9">
    <property type="entry name" value="TETRATHIONATE REDUCTASE SUBUNIT A"/>
    <property type="match status" value="1"/>
</dbReference>
<dbReference type="Pfam" id="PF01568">
    <property type="entry name" value="Molydop_binding"/>
    <property type="match status" value="1"/>
</dbReference>
<evidence type="ECO:0000256" key="3">
    <source>
        <dbReference type="ARBA" id="ARBA00022729"/>
    </source>
</evidence>
<dbReference type="GO" id="GO:0016491">
    <property type="term" value="F:oxidoreductase activity"/>
    <property type="evidence" value="ECO:0007669"/>
    <property type="project" value="UniProtKB-KW"/>
</dbReference>
<keyword evidence="4" id="KW-0560">Oxidoreductase</keyword>
<feature type="domain" description="Molybdopterin dinucleotide-binding" evidence="5">
    <location>
        <begin position="109"/>
        <end position="225"/>
    </location>
</feature>
<proteinExistence type="predicted"/>
<keyword evidence="1" id="KW-0408">Iron</keyword>
<dbReference type="Gene3D" id="3.40.228.10">
    <property type="entry name" value="Dimethylsulfoxide Reductase, domain 2"/>
    <property type="match status" value="1"/>
</dbReference>
<dbReference type="GO" id="GO:0043546">
    <property type="term" value="F:molybdopterin cofactor binding"/>
    <property type="evidence" value="ECO:0007669"/>
    <property type="project" value="InterPro"/>
</dbReference>
<dbReference type="PANTHER" id="PTHR43742">
    <property type="entry name" value="TRIMETHYLAMINE-N-OXIDE REDUCTASE"/>
    <property type="match status" value="1"/>
</dbReference>
<dbReference type="GO" id="GO:0051539">
    <property type="term" value="F:4 iron, 4 sulfur cluster binding"/>
    <property type="evidence" value="ECO:0007669"/>
    <property type="project" value="UniProtKB-KW"/>
</dbReference>
<dbReference type="InterPro" id="IPR009010">
    <property type="entry name" value="Asp_de-COase-like_dom_sf"/>
</dbReference>
<keyword evidence="1" id="KW-0411">Iron-sulfur</keyword>
<keyword evidence="2" id="KW-0500">Molybdenum</keyword>
<dbReference type="SUPFAM" id="SSF50692">
    <property type="entry name" value="ADC-like"/>
    <property type="match status" value="1"/>
</dbReference>
<dbReference type="InterPro" id="IPR006657">
    <property type="entry name" value="MoPterin_dinucl-bd_dom"/>
</dbReference>
<keyword evidence="1" id="KW-0004">4Fe-4S</keyword>
<keyword evidence="3" id="KW-0732">Signal</keyword>
<dbReference type="Gene3D" id="2.40.40.20">
    <property type="match status" value="1"/>
</dbReference>
<evidence type="ECO:0000256" key="1">
    <source>
        <dbReference type="ARBA" id="ARBA00022485"/>
    </source>
</evidence>
<organism evidence="6">
    <name type="scientific">marine metagenome</name>
    <dbReference type="NCBI Taxonomy" id="408172"/>
    <lineage>
        <taxon>unclassified sequences</taxon>
        <taxon>metagenomes</taxon>
        <taxon>ecological metagenomes</taxon>
    </lineage>
</organism>
<feature type="non-terminal residue" evidence="6">
    <location>
        <position position="1"/>
    </location>
</feature>
<sequence length="233" mass="26018">PAVEPLGESKPLYEIVKGLAEKMGWGAHFPYENWEDWAELMMENVPMSVGELKEKGFWVGDRRYNRVPDGLPTPSGKIEIRSSAYADAGFIAYPVYTERSVVPDEEYPLQLTHSKLSMHCNIVTQNNPYLMEVCPENWVEINREDATKYGIVNDSYVIVESPKDNIRIKAKVIEGLVPGCVSVRHGHGFGHWAMGSVAKGKGAHSNNLMDSYTNPITGANCYNECKVRVRPAG</sequence>
<accession>A0A383ANN6</accession>
<dbReference type="Gene3D" id="3.40.50.740">
    <property type="match status" value="1"/>
</dbReference>
<evidence type="ECO:0000256" key="2">
    <source>
        <dbReference type="ARBA" id="ARBA00022505"/>
    </source>
</evidence>
<dbReference type="Gene3D" id="3.30.2070.10">
    <property type="entry name" value="Formate dehydrogenase/DMSO reductase"/>
    <property type="match status" value="1"/>
</dbReference>